<dbReference type="EMBL" id="BFFP01000005">
    <property type="protein sequence ID" value="GBG94011.1"/>
    <property type="molecule type" value="Genomic_DNA"/>
</dbReference>
<dbReference type="Gene3D" id="1.10.260.40">
    <property type="entry name" value="lambda repressor-like DNA-binding domains"/>
    <property type="match status" value="1"/>
</dbReference>
<evidence type="ECO:0000313" key="4">
    <source>
        <dbReference type="Proteomes" id="UP000286848"/>
    </source>
</evidence>
<sequence length="373" mass="42798">MNKTSYDNLAAFHPGYYIKEYLADQGMNQKELADRLNTNEKTVSQLVNGKINLNAELEIGLSLALGTSQQLWHDLNQRYLKVKAEIEFQTRLDDEKDIQQQLDYKFWEKLGLVEETHQSQAKVQELRKFFKISSLDVLKSRDFLVQYRTAVAEVKDVNVINSNAWVQTALNLGNSIETEPINLAYLQDNLPVIRQMTLKTPQEFLPELRDIFQRAGVAFVILPNLKNCGVNGAVKWLGKSKVLLAMNDRRKYSDIFWFTLFHEIRHVLQKKKGHIIINGAQNSGITSSLNMAELEKDANQFAQNILIKPADYAKFVAEGDFSQATVENFAQKISIQPGIVVGRLQNDGYLNYKQMNNLKEKYTVLFQKDSTRE</sequence>
<proteinExistence type="predicted"/>
<dbReference type="InterPro" id="IPR010982">
    <property type="entry name" value="Lambda_DNA-bd_dom_sf"/>
</dbReference>
<evidence type="ECO:0000259" key="2">
    <source>
        <dbReference type="PROSITE" id="PS50943"/>
    </source>
</evidence>
<organism evidence="3 4">
    <name type="scientific">Ligilactobacillus salitolerans</name>
    <dbReference type="NCBI Taxonomy" id="1808352"/>
    <lineage>
        <taxon>Bacteria</taxon>
        <taxon>Bacillati</taxon>
        <taxon>Bacillota</taxon>
        <taxon>Bacilli</taxon>
        <taxon>Lactobacillales</taxon>
        <taxon>Lactobacillaceae</taxon>
        <taxon>Ligilactobacillus</taxon>
    </lineage>
</organism>
<evidence type="ECO:0000256" key="1">
    <source>
        <dbReference type="ARBA" id="ARBA00023125"/>
    </source>
</evidence>
<dbReference type="CDD" id="cd00093">
    <property type="entry name" value="HTH_XRE"/>
    <property type="match status" value="1"/>
</dbReference>
<dbReference type="PANTHER" id="PTHR36924:SF1">
    <property type="entry name" value="ANTITOXIN HIGA-1"/>
    <property type="match status" value="1"/>
</dbReference>
<name>A0A401IR63_9LACO</name>
<feature type="domain" description="HTH cro/C1-type" evidence="2">
    <location>
        <begin position="18"/>
        <end position="72"/>
    </location>
</feature>
<accession>A0A401IR63</accession>
<dbReference type="PROSITE" id="PS50943">
    <property type="entry name" value="HTH_CROC1"/>
    <property type="match status" value="1"/>
</dbReference>
<gene>
    <name evidence="3" type="ORF">LFYK43_04700</name>
</gene>
<dbReference type="InterPro" id="IPR001387">
    <property type="entry name" value="Cro/C1-type_HTH"/>
</dbReference>
<dbReference type="SUPFAM" id="SSF47413">
    <property type="entry name" value="lambda repressor-like DNA-binding domains"/>
    <property type="match status" value="1"/>
</dbReference>
<dbReference type="InterPro" id="IPR013430">
    <property type="entry name" value="Toxin_antidote_HigA"/>
</dbReference>
<dbReference type="Proteomes" id="UP000286848">
    <property type="component" value="Unassembled WGS sequence"/>
</dbReference>
<reference evidence="3 4" key="1">
    <citation type="journal article" date="2019" name="Int. J. Syst. Evol. Microbiol.">
        <title>Lactobacillus salitolerans sp. nov., a novel lactic acid bacterium isolated from spent mushroom substrates.</title>
        <authorList>
            <person name="Tohno M."/>
            <person name="Tanizawa Y."/>
            <person name="Kojima Y."/>
            <person name="Sakamoto M."/>
            <person name="Nakamura Y."/>
            <person name="Ohkuma M."/>
            <person name="Kobayashi H."/>
        </authorList>
    </citation>
    <scope>NUCLEOTIDE SEQUENCE [LARGE SCALE GENOMIC DNA]</scope>
    <source>
        <strain evidence="3 4">YK43</strain>
    </source>
</reference>
<keyword evidence="4" id="KW-1185">Reference proteome</keyword>
<dbReference type="RefSeq" id="WP_124975043.1">
    <property type="nucleotide sequence ID" value="NZ_BFFP01000005.1"/>
</dbReference>
<dbReference type="AlphaFoldDB" id="A0A401IR63"/>
<dbReference type="Gene3D" id="1.10.10.2910">
    <property type="match status" value="1"/>
</dbReference>
<dbReference type="Pfam" id="PF01381">
    <property type="entry name" value="HTH_3"/>
    <property type="match status" value="1"/>
</dbReference>
<dbReference type="GO" id="GO:0003677">
    <property type="term" value="F:DNA binding"/>
    <property type="evidence" value="ECO:0007669"/>
    <property type="project" value="UniProtKB-KW"/>
</dbReference>
<dbReference type="SMART" id="SM00530">
    <property type="entry name" value="HTH_XRE"/>
    <property type="match status" value="1"/>
</dbReference>
<dbReference type="OrthoDB" id="9796786at2"/>
<dbReference type="PANTHER" id="PTHR36924">
    <property type="entry name" value="ANTITOXIN HIGA-1"/>
    <property type="match status" value="1"/>
</dbReference>
<comment type="caution">
    <text evidence="3">The sequence shown here is derived from an EMBL/GenBank/DDBJ whole genome shotgun (WGS) entry which is preliminary data.</text>
</comment>
<keyword evidence="1" id="KW-0238">DNA-binding</keyword>
<protein>
    <submittedName>
        <fullName evidence="3">Toxin/antitoxin system, Antitoxin component</fullName>
    </submittedName>
</protein>
<evidence type="ECO:0000313" key="3">
    <source>
        <dbReference type="EMBL" id="GBG94011.1"/>
    </source>
</evidence>